<evidence type="ECO:0000256" key="1">
    <source>
        <dbReference type="SAM" id="MobiDB-lite"/>
    </source>
</evidence>
<keyword evidence="4" id="KW-1185">Reference proteome</keyword>
<name>A0A6G1GDF6_9PEZI</name>
<dbReference type="EMBL" id="ML975151">
    <property type="protein sequence ID" value="KAF1815946.1"/>
    <property type="molecule type" value="Genomic_DNA"/>
</dbReference>
<evidence type="ECO:0000313" key="4">
    <source>
        <dbReference type="Proteomes" id="UP000504638"/>
    </source>
</evidence>
<dbReference type="RefSeq" id="XP_033537577.1">
    <property type="nucleotide sequence ID" value="XM_033674352.1"/>
</dbReference>
<dbReference type="OrthoDB" id="5341873at2759"/>
<dbReference type="Pfam" id="PF10281">
    <property type="entry name" value="Ish1"/>
    <property type="match status" value="1"/>
</dbReference>
<evidence type="ECO:0000313" key="3">
    <source>
        <dbReference type="EMBL" id="KAF1815946.1"/>
    </source>
</evidence>
<keyword evidence="2" id="KW-0812">Transmembrane</keyword>
<reference evidence="5" key="3">
    <citation type="submission" date="2025-04" db="UniProtKB">
        <authorList>
            <consortium name="RefSeq"/>
        </authorList>
    </citation>
    <scope>IDENTIFICATION</scope>
    <source>
        <strain evidence="5">CBS 781.70</strain>
    </source>
</reference>
<keyword evidence="2" id="KW-0472">Membrane</keyword>
<evidence type="ECO:0008006" key="6">
    <source>
        <dbReference type="Google" id="ProtNLM"/>
    </source>
</evidence>
<feature type="transmembrane region" description="Helical" evidence="2">
    <location>
        <begin position="12"/>
        <end position="37"/>
    </location>
</feature>
<dbReference type="GeneID" id="54414922"/>
<reference evidence="5" key="2">
    <citation type="submission" date="2020-04" db="EMBL/GenBank/DDBJ databases">
        <authorList>
            <consortium name="NCBI Genome Project"/>
        </authorList>
    </citation>
    <scope>NUCLEOTIDE SEQUENCE</scope>
    <source>
        <strain evidence="5">CBS 781.70</strain>
    </source>
</reference>
<sequence length="90" mass="9978">MPTLLDRALQSRGALLTFSGIITAVAAFTILGGSSIFPPESDPTGDPNDWTETDLKRWLNNRNLKPNDKASREELIERVRANMRPATRPS</sequence>
<organism evidence="3">
    <name type="scientific">Eremomyces bilateralis CBS 781.70</name>
    <dbReference type="NCBI Taxonomy" id="1392243"/>
    <lineage>
        <taxon>Eukaryota</taxon>
        <taxon>Fungi</taxon>
        <taxon>Dikarya</taxon>
        <taxon>Ascomycota</taxon>
        <taxon>Pezizomycotina</taxon>
        <taxon>Dothideomycetes</taxon>
        <taxon>Dothideomycetes incertae sedis</taxon>
        <taxon>Eremomycetales</taxon>
        <taxon>Eremomycetaceae</taxon>
        <taxon>Eremomyces</taxon>
    </lineage>
</organism>
<dbReference type="InterPro" id="IPR018803">
    <property type="entry name" value="Ish1/Msc1-like"/>
</dbReference>
<proteinExistence type="predicted"/>
<protein>
    <recommendedName>
        <fullName evidence="6">STE24 endopeptidase</fullName>
    </recommendedName>
</protein>
<dbReference type="AlphaFoldDB" id="A0A6G1GDF6"/>
<feature type="compositionally biased region" description="Basic and acidic residues" evidence="1">
    <location>
        <begin position="65"/>
        <end position="80"/>
    </location>
</feature>
<gene>
    <name evidence="3 5" type="ORF">P152DRAFT_202717</name>
</gene>
<evidence type="ECO:0000313" key="5">
    <source>
        <dbReference type="RefSeq" id="XP_033537577.1"/>
    </source>
</evidence>
<accession>A0A6G1GDF6</accession>
<evidence type="ECO:0000256" key="2">
    <source>
        <dbReference type="SAM" id="Phobius"/>
    </source>
</evidence>
<feature type="region of interest" description="Disordered" evidence="1">
    <location>
        <begin position="63"/>
        <end position="90"/>
    </location>
</feature>
<dbReference type="Proteomes" id="UP000504638">
    <property type="component" value="Unplaced"/>
</dbReference>
<reference evidence="3 5" key="1">
    <citation type="submission" date="2020-01" db="EMBL/GenBank/DDBJ databases">
        <authorList>
            <consortium name="DOE Joint Genome Institute"/>
            <person name="Haridas S."/>
            <person name="Albert R."/>
            <person name="Binder M."/>
            <person name="Bloem J."/>
            <person name="Labutti K."/>
            <person name="Salamov A."/>
            <person name="Andreopoulos B."/>
            <person name="Baker S.E."/>
            <person name="Barry K."/>
            <person name="Bills G."/>
            <person name="Bluhm B.H."/>
            <person name="Cannon C."/>
            <person name="Castanera R."/>
            <person name="Culley D.E."/>
            <person name="Daum C."/>
            <person name="Ezra D."/>
            <person name="Gonzalez J.B."/>
            <person name="Henrissat B."/>
            <person name="Kuo A."/>
            <person name="Liang C."/>
            <person name="Lipzen A."/>
            <person name="Lutzoni F."/>
            <person name="Magnuson J."/>
            <person name="Mondo S."/>
            <person name="Nolan M."/>
            <person name="Ohm R."/>
            <person name="Pangilinan J."/>
            <person name="Park H.-J."/>
            <person name="Ramirez L."/>
            <person name="Alfaro M."/>
            <person name="Sun H."/>
            <person name="Tritt A."/>
            <person name="Yoshinaga Y."/>
            <person name="Zwiers L.-H."/>
            <person name="Turgeon B.G."/>
            <person name="Goodwin S.B."/>
            <person name="Spatafora J.W."/>
            <person name="Crous P.W."/>
            <person name="Grigoriev I.V."/>
        </authorList>
    </citation>
    <scope>NUCLEOTIDE SEQUENCE</scope>
    <source>
        <strain evidence="3 5">CBS 781.70</strain>
    </source>
</reference>
<keyword evidence="2" id="KW-1133">Transmembrane helix</keyword>